<dbReference type="InterPro" id="IPR001547">
    <property type="entry name" value="Glyco_hydro_5"/>
</dbReference>
<reference evidence="9 10" key="1">
    <citation type="submission" date="2019-01" db="EMBL/GenBank/DDBJ databases">
        <title>Lacunisphaera sp. strain TWA-58.</title>
        <authorList>
            <person name="Chen W.-M."/>
        </authorList>
    </citation>
    <scope>NUCLEOTIDE SEQUENCE [LARGE SCALE GENOMIC DNA]</scope>
    <source>
        <strain evidence="9 10">TWA-58</strain>
    </source>
</reference>
<evidence type="ECO:0000256" key="4">
    <source>
        <dbReference type="ARBA" id="ARBA00023277"/>
    </source>
</evidence>
<sequence length="363" mass="39573">MNRMFLFRQLALGLVLLLAAAAGLKAEPGFRRGVSIAHWMAKVYDPAGPGAPWFGAADIAWIARQGFDHIRYPLDGRLVWRADGTLDEAALAPLLRALHATRDAGLGAVLDLHFLPGGRFEKDAQDPDIFTDPRARAEAAACWGRLAERFVAEGDYLRFELINEPEAPTGDALNALNRVLLAAVRAVDARRLVYLTTNHASRFTTLAELSLPADPRIGITLHYDEPLVFTHQRAAWKQCPPDMPPVDFPGRVPDLRPLFQPGHFAYEASLTEIGAAGIEADFARVEAWFRQHAPACEVRLGGFGVNEAAPAAARTRYVRAVRAAAERRGWGWCVWSYNGGMAVRDAGGAPTPVLAGLFESPAP</sequence>
<feature type="domain" description="Glycoside hydrolase family 5" evidence="8">
    <location>
        <begin position="57"/>
        <end position="338"/>
    </location>
</feature>
<evidence type="ECO:0000256" key="6">
    <source>
        <dbReference type="ARBA" id="ARBA00023326"/>
    </source>
</evidence>
<dbReference type="Gene3D" id="3.20.20.80">
    <property type="entry name" value="Glycosidases"/>
    <property type="match status" value="1"/>
</dbReference>
<evidence type="ECO:0000313" key="9">
    <source>
        <dbReference type="EMBL" id="RXK53366.1"/>
    </source>
</evidence>
<evidence type="ECO:0000256" key="3">
    <source>
        <dbReference type="ARBA" id="ARBA00023001"/>
    </source>
</evidence>
<comment type="caution">
    <text evidence="9">The sequence shown here is derived from an EMBL/GenBank/DDBJ whole genome shotgun (WGS) entry which is preliminary data.</text>
</comment>
<proteinExistence type="inferred from homology"/>
<keyword evidence="6" id="KW-0624">Polysaccharide degradation</keyword>
<organism evidence="9 10">
    <name type="scientific">Oleiharenicola lentus</name>
    <dbReference type="NCBI Taxonomy" id="2508720"/>
    <lineage>
        <taxon>Bacteria</taxon>
        <taxon>Pseudomonadati</taxon>
        <taxon>Verrucomicrobiota</taxon>
        <taxon>Opitutia</taxon>
        <taxon>Opitutales</taxon>
        <taxon>Opitutaceae</taxon>
        <taxon>Oleiharenicola</taxon>
    </lineage>
</organism>
<comment type="similarity">
    <text evidence="1 7">Belongs to the glycosyl hydrolase 5 (cellulase A) family.</text>
</comment>
<keyword evidence="5 7" id="KW-0326">Glycosidase</keyword>
<evidence type="ECO:0000256" key="7">
    <source>
        <dbReference type="RuleBase" id="RU361153"/>
    </source>
</evidence>
<evidence type="ECO:0000256" key="1">
    <source>
        <dbReference type="ARBA" id="ARBA00005641"/>
    </source>
</evidence>
<dbReference type="Proteomes" id="UP000290218">
    <property type="component" value="Unassembled WGS sequence"/>
</dbReference>
<dbReference type="GO" id="GO:0008422">
    <property type="term" value="F:beta-glucosidase activity"/>
    <property type="evidence" value="ECO:0007669"/>
    <property type="project" value="TreeGrafter"/>
</dbReference>
<keyword evidence="3" id="KW-0136">Cellulose degradation</keyword>
<accession>A0A4V1M608</accession>
<keyword evidence="2 7" id="KW-0378">Hydrolase</keyword>
<evidence type="ECO:0000259" key="8">
    <source>
        <dbReference type="Pfam" id="PF00150"/>
    </source>
</evidence>
<dbReference type="GO" id="GO:0009986">
    <property type="term" value="C:cell surface"/>
    <property type="evidence" value="ECO:0007669"/>
    <property type="project" value="TreeGrafter"/>
</dbReference>
<evidence type="ECO:0000313" key="10">
    <source>
        <dbReference type="Proteomes" id="UP000290218"/>
    </source>
</evidence>
<dbReference type="SUPFAM" id="SSF51445">
    <property type="entry name" value="(Trans)glycosidases"/>
    <property type="match status" value="1"/>
</dbReference>
<dbReference type="GO" id="GO:0030245">
    <property type="term" value="P:cellulose catabolic process"/>
    <property type="evidence" value="ECO:0007669"/>
    <property type="project" value="UniProtKB-KW"/>
</dbReference>
<dbReference type="EMBL" id="SDHX01000002">
    <property type="protein sequence ID" value="RXK53366.1"/>
    <property type="molecule type" value="Genomic_DNA"/>
</dbReference>
<dbReference type="InterPro" id="IPR017853">
    <property type="entry name" value="GH"/>
</dbReference>
<gene>
    <name evidence="9" type="ORF">ESB00_16870</name>
</gene>
<evidence type="ECO:0000256" key="2">
    <source>
        <dbReference type="ARBA" id="ARBA00022801"/>
    </source>
</evidence>
<dbReference type="PANTHER" id="PTHR31297:SF41">
    <property type="entry name" value="ENDOGLUCANASE, PUTATIVE (AFU_ORTHOLOGUE AFUA_5G01830)-RELATED"/>
    <property type="match status" value="1"/>
</dbReference>
<protein>
    <recommendedName>
        <fullName evidence="8">Glycoside hydrolase family 5 domain-containing protein</fullName>
    </recommendedName>
</protein>
<dbReference type="GO" id="GO:0005576">
    <property type="term" value="C:extracellular region"/>
    <property type="evidence" value="ECO:0007669"/>
    <property type="project" value="TreeGrafter"/>
</dbReference>
<dbReference type="AlphaFoldDB" id="A0A4V1M608"/>
<keyword evidence="10" id="KW-1185">Reference proteome</keyword>
<keyword evidence="4" id="KW-0119">Carbohydrate metabolism</keyword>
<dbReference type="OrthoDB" id="9800955at2"/>
<dbReference type="PANTHER" id="PTHR31297">
    <property type="entry name" value="GLUCAN ENDO-1,6-BETA-GLUCOSIDASE B"/>
    <property type="match status" value="1"/>
</dbReference>
<name>A0A4V1M608_9BACT</name>
<dbReference type="RefSeq" id="WP_129048956.1">
    <property type="nucleotide sequence ID" value="NZ_SDHX01000002.1"/>
</dbReference>
<dbReference type="Pfam" id="PF00150">
    <property type="entry name" value="Cellulase"/>
    <property type="match status" value="1"/>
</dbReference>
<evidence type="ECO:0000256" key="5">
    <source>
        <dbReference type="ARBA" id="ARBA00023295"/>
    </source>
</evidence>
<dbReference type="InterPro" id="IPR050386">
    <property type="entry name" value="Glycosyl_hydrolase_5"/>
</dbReference>